<proteinExistence type="predicted"/>
<gene>
    <name evidence="1" type="ORF">RDI58_007558</name>
</gene>
<keyword evidence="2" id="KW-1185">Reference proteome</keyword>
<comment type="caution">
    <text evidence="1">The sequence shown here is derived from an EMBL/GenBank/DDBJ whole genome shotgun (WGS) entry which is preliminary data.</text>
</comment>
<evidence type="ECO:0000313" key="2">
    <source>
        <dbReference type="Proteomes" id="UP001371456"/>
    </source>
</evidence>
<evidence type="ECO:0000313" key="1">
    <source>
        <dbReference type="EMBL" id="KAK6794105.1"/>
    </source>
</evidence>
<dbReference type="AlphaFoldDB" id="A0AAN8TU70"/>
<reference evidence="1 2" key="1">
    <citation type="submission" date="2024-02" db="EMBL/GenBank/DDBJ databases">
        <title>de novo genome assembly of Solanum bulbocastanum strain 11H21.</title>
        <authorList>
            <person name="Hosaka A.J."/>
        </authorList>
    </citation>
    <scope>NUCLEOTIDE SEQUENCE [LARGE SCALE GENOMIC DNA]</scope>
    <source>
        <tissue evidence="1">Young leaves</tissue>
    </source>
</reference>
<accession>A0AAN8TU70</accession>
<protein>
    <submittedName>
        <fullName evidence="1">Uncharacterized protein</fullName>
    </submittedName>
</protein>
<dbReference type="Proteomes" id="UP001371456">
    <property type="component" value="Unassembled WGS sequence"/>
</dbReference>
<dbReference type="EMBL" id="JBANQN010000003">
    <property type="protein sequence ID" value="KAK6794105.1"/>
    <property type="molecule type" value="Genomic_DNA"/>
</dbReference>
<sequence length="125" mass="14384">MIRKYNSHQGNESSIPYNEVPAQHYGHLQYGYNQSQQHQIMVQVPRLTTYEPITPTLTQYNFFAQSLNQLAPYEIQLNLNVALASRPLELTHLTIGTTSAVTTCRMYGMKNDDPKVEELDLELRL</sequence>
<name>A0AAN8TU70_SOLBU</name>
<organism evidence="1 2">
    <name type="scientific">Solanum bulbocastanum</name>
    <name type="common">Wild potato</name>
    <dbReference type="NCBI Taxonomy" id="147425"/>
    <lineage>
        <taxon>Eukaryota</taxon>
        <taxon>Viridiplantae</taxon>
        <taxon>Streptophyta</taxon>
        <taxon>Embryophyta</taxon>
        <taxon>Tracheophyta</taxon>
        <taxon>Spermatophyta</taxon>
        <taxon>Magnoliopsida</taxon>
        <taxon>eudicotyledons</taxon>
        <taxon>Gunneridae</taxon>
        <taxon>Pentapetalae</taxon>
        <taxon>asterids</taxon>
        <taxon>lamiids</taxon>
        <taxon>Solanales</taxon>
        <taxon>Solanaceae</taxon>
        <taxon>Solanoideae</taxon>
        <taxon>Solaneae</taxon>
        <taxon>Solanum</taxon>
    </lineage>
</organism>